<dbReference type="InterPro" id="IPR012838">
    <property type="entry name" value="PFL1_activating"/>
</dbReference>
<dbReference type="InterPro" id="IPR034457">
    <property type="entry name" value="Organic_radical-activating"/>
</dbReference>
<dbReference type="SFLD" id="SFLDG01066">
    <property type="entry name" value="organic_radical-activating_enz"/>
    <property type="match status" value="1"/>
</dbReference>
<name>A0A5C8J5Y9_9BACT</name>
<dbReference type="EMBL" id="VRTY01000097">
    <property type="protein sequence ID" value="TXK32818.1"/>
    <property type="molecule type" value="Genomic_DNA"/>
</dbReference>
<keyword evidence="4 9" id="KW-0949">S-adenosyl-L-methionine</keyword>
<dbReference type="InterPro" id="IPR007197">
    <property type="entry name" value="rSAM"/>
</dbReference>
<keyword evidence="8 9" id="KW-0411">Iron-sulfur</keyword>
<comment type="subcellular location">
    <subcellularLocation>
        <location evidence="9">Cytoplasm</location>
    </subcellularLocation>
</comment>
<organism evidence="11 12">
    <name type="scientific">Pontibacter qinzhouensis</name>
    <dbReference type="NCBI Taxonomy" id="2603253"/>
    <lineage>
        <taxon>Bacteria</taxon>
        <taxon>Pseudomonadati</taxon>
        <taxon>Bacteroidota</taxon>
        <taxon>Cytophagia</taxon>
        <taxon>Cytophagales</taxon>
        <taxon>Hymenobacteraceae</taxon>
        <taxon>Pontibacter</taxon>
    </lineage>
</organism>
<evidence type="ECO:0000256" key="4">
    <source>
        <dbReference type="ARBA" id="ARBA00022691"/>
    </source>
</evidence>
<dbReference type="NCBIfam" id="TIGR02493">
    <property type="entry name" value="PFLA"/>
    <property type="match status" value="1"/>
</dbReference>
<evidence type="ECO:0000256" key="2">
    <source>
        <dbReference type="ARBA" id="ARBA00009777"/>
    </source>
</evidence>
<keyword evidence="5 9" id="KW-0479">Metal-binding</keyword>
<dbReference type="SUPFAM" id="SSF102114">
    <property type="entry name" value="Radical SAM enzymes"/>
    <property type="match status" value="1"/>
</dbReference>
<keyword evidence="11" id="KW-0456">Lyase</keyword>
<gene>
    <name evidence="11" type="primary">pflA</name>
    <name evidence="11" type="ORF">FVR03_19490</name>
</gene>
<dbReference type="GO" id="GO:0051539">
    <property type="term" value="F:4 iron, 4 sulfur cluster binding"/>
    <property type="evidence" value="ECO:0007669"/>
    <property type="project" value="UniProtKB-UniRule"/>
</dbReference>
<evidence type="ECO:0000256" key="1">
    <source>
        <dbReference type="ARBA" id="ARBA00002918"/>
    </source>
</evidence>
<evidence type="ECO:0000256" key="8">
    <source>
        <dbReference type="ARBA" id="ARBA00023014"/>
    </source>
</evidence>
<comment type="cofactor">
    <cofactor evidence="9">
        <name>[4Fe-4S] cluster</name>
        <dbReference type="ChEBI" id="CHEBI:49883"/>
    </cofactor>
    <text evidence="9">Binds 1 [4Fe-4S] cluster. The cluster is coordinated with 3 cysteines and an exchangeable S-adenosyl-L-methionine.</text>
</comment>
<dbReference type="PROSITE" id="PS51918">
    <property type="entry name" value="RADICAL_SAM"/>
    <property type="match status" value="1"/>
</dbReference>
<reference evidence="11 12" key="1">
    <citation type="submission" date="2019-08" db="EMBL/GenBank/DDBJ databases">
        <authorList>
            <person name="Shi S."/>
        </authorList>
    </citation>
    <scope>NUCLEOTIDE SEQUENCE [LARGE SCALE GENOMIC DNA]</scope>
    <source>
        <strain evidence="11 12">GY10130</strain>
    </source>
</reference>
<comment type="catalytic activity">
    <reaction evidence="9">
        <text>glycyl-[formate C-acetyltransferase] + reduced [flavodoxin] + S-adenosyl-L-methionine = glycin-2-yl radical-[formate C-acetyltransferase] + semiquinone [flavodoxin] + 5'-deoxyadenosine + L-methionine + H(+)</text>
        <dbReference type="Rhea" id="RHEA:19225"/>
        <dbReference type="Rhea" id="RHEA-COMP:10622"/>
        <dbReference type="Rhea" id="RHEA-COMP:12190"/>
        <dbReference type="Rhea" id="RHEA-COMP:12191"/>
        <dbReference type="Rhea" id="RHEA-COMP:14480"/>
        <dbReference type="ChEBI" id="CHEBI:15378"/>
        <dbReference type="ChEBI" id="CHEBI:17319"/>
        <dbReference type="ChEBI" id="CHEBI:29947"/>
        <dbReference type="ChEBI" id="CHEBI:32722"/>
        <dbReference type="ChEBI" id="CHEBI:57618"/>
        <dbReference type="ChEBI" id="CHEBI:57844"/>
        <dbReference type="ChEBI" id="CHEBI:59789"/>
        <dbReference type="ChEBI" id="CHEBI:140311"/>
        <dbReference type="EC" id="1.97.1.4"/>
    </reaction>
</comment>
<keyword evidence="6 9" id="KW-0560">Oxidoreductase</keyword>
<dbReference type="EC" id="1.97.1.4" evidence="9"/>
<comment type="similarity">
    <text evidence="2 9">Belongs to the organic radical-activating enzymes family.</text>
</comment>
<sequence>MEEKTRHHEVSADRLNVHSIETFGTHDGPGIRMVIFTQGCQFKCLYCANPDTIALEGGYWLDVEELVKRAVSQKPYFGKKGGVTVSGGEPLLHRKALKTLFSRLHEEGINTALDSNGRLIDQQTKDLLAETDTLLLDVKHINDDWHHKLTGKSNHNTLKVADYRESTGKPMWLRYVLVPGWSDQEEYLHELGQRFKDFSTIQKIEIQPYHKMGMHKWAALGMKYELEGVEPPSQDLLNKTVAIFKQYFREVKVN</sequence>
<keyword evidence="7 9" id="KW-0408">Iron</keyword>
<dbReference type="SFLD" id="SFLDS00029">
    <property type="entry name" value="Radical_SAM"/>
    <property type="match status" value="1"/>
</dbReference>
<evidence type="ECO:0000256" key="7">
    <source>
        <dbReference type="ARBA" id="ARBA00023004"/>
    </source>
</evidence>
<evidence type="ECO:0000256" key="5">
    <source>
        <dbReference type="ARBA" id="ARBA00022723"/>
    </source>
</evidence>
<dbReference type="AlphaFoldDB" id="A0A5C8J5Y9"/>
<dbReference type="GO" id="GO:0005737">
    <property type="term" value="C:cytoplasm"/>
    <property type="evidence" value="ECO:0007669"/>
    <property type="project" value="UniProtKB-SubCell"/>
</dbReference>
<dbReference type="PANTHER" id="PTHR30352:SF5">
    <property type="entry name" value="PYRUVATE FORMATE-LYASE 1-ACTIVATING ENZYME"/>
    <property type="match status" value="1"/>
</dbReference>
<dbReference type="PANTHER" id="PTHR30352">
    <property type="entry name" value="PYRUVATE FORMATE-LYASE-ACTIVATING ENZYME"/>
    <property type="match status" value="1"/>
</dbReference>
<dbReference type="GO" id="GO:0016829">
    <property type="term" value="F:lyase activity"/>
    <property type="evidence" value="ECO:0007669"/>
    <property type="project" value="UniProtKB-KW"/>
</dbReference>
<comment type="function">
    <text evidence="1">Activation of pyruvate formate-lyase 1 under anaerobic conditions by generation of an organic free radical, using S-adenosylmethionine and reduced flavodoxin as cosubstrates to produce 5'-deoxy-adenosine.</text>
</comment>
<accession>A0A5C8J5Y9</accession>
<evidence type="ECO:0000259" key="10">
    <source>
        <dbReference type="PROSITE" id="PS51918"/>
    </source>
</evidence>
<dbReference type="InterPro" id="IPR013785">
    <property type="entry name" value="Aldolase_TIM"/>
</dbReference>
<comment type="function">
    <text evidence="9">Activation of pyruvate formate-lyase under anaerobic conditions by generation of an organic free radical, using S-adenosylmethionine and reduced flavodoxin as cosubstrates to produce 5'-deoxy-adenosine.</text>
</comment>
<evidence type="ECO:0000313" key="11">
    <source>
        <dbReference type="EMBL" id="TXK32818.1"/>
    </source>
</evidence>
<keyword evidence="12" id="KW-1185">Reference proteome</keyword>
<evidence type="ECO:0000256" key="6">
    <source>
        <dbReference type="ARBA" id="ARBA00023002"/>
    </source>
</evidence>
<comment type="caution">
    <text evidence="11">The sequence shown here is derived from an EMBL/GenBank/DDBJ whole genome shotgun (WGS) entry which is preliminary data.</text>
</comment>
<keyword evidence="9" id="KW-0963">Cytoplasm</keyword>
<proteinExistence type="inferred from homology"/>
<dbReference type="Proteomes" id="UP000321926">
    <property type="component" value="Unassembled WGS sequence"/>
</dbReference>
<evidence type="ECO:0000313" key="12">
    <source>
        <dbReference type="Proteomes" id="UP000321926"/>
    </source>
</evidence>
<dbReference type="Gene3D" id="3.20.20.70">
    <property type="entry name" value="Aldolase class I"/>
    <property type="match status" value="1"/>
</dbReference>
<evidence type="ECO:0000256" key="9">
    <source>
        <dbReference type="RuleBase" id="RU362053"/>
    </source>
</evidence>
<dbReference type="InterPro" id="IPR058240">
    <property type="entry name" value="rSAM_sf"/>
</dbReference>
<dbReference type="GO" id="GO:0043365">
    <property type="term" value="F:[formate-C-acetyltransferase]-activating enzyme activity"/>
    <property type="evidence" value="ECO:0007669"/>
    <property type="project" value="UniProtKB-UniRule"/>
</dbReference>
<feature type="domain" description="Radical SAM core" evidence="10">
    <location>
        <begin position="26"/>
        <end position="250"/>
    </location>
</feature>
<dbReference type="GO" id="GO:0046872">
    <property type="term" value="F:metal ion binding"/>
    <property type="evidence" value="ECO:0007669"/>
    <property type="project" value="UniProtKB-UniRule"/>
</dbReference>
<keyword evidence="11" id="KW-0670">Pyruvate</keyword>
<dbReference type="InterPro" id="IPR001989">
    <property type="entry name" value="Radical_activat_CS"/>
</dbReference>
<evidence type="ECO:0000256" key="3">
    <source>
        <dbReference type="ARBA" id="ARBA00022485"/>
    </source>
</evidence>
<keyword evidence="3 9" id="KW-0004">4Fe-4S</keyword>
<protein>
    <recommendedName>
        <fullName evidence="9">Pyruvate formate-lyase-activating enzyme</fullName>
        <ecNumber evidence="9">1.97.1.4</ecNumber>
    </recommendedName>
</protein>
<dbReference type="Pfam" id="PF04055">
    <property type="entry name" value="Radical_SAM"/>
    <property type="match status" value="1"/>
</dbReference>
<dbReference type="OrthoDB" id="9782387at2"/>
<dbReference type="PROSITE" id="PS01087">
    <property type="entry name" value="RADICAL_ACTIVATING"/>
    <property type="match status" value="1"/>
</dbReference>
<dbReference type="CDD" id="cd01335">
    <property type="entry name" value="Radical_SAM"/>
    <property type="match status" value="1"/>
</dbReference>